<accession>A0A3P1CKD2</accession>
<evidence type="ECO:0000313" key="3">
    <source>
        <dbReference type="Proteomes" id="UP000274271"/>
    </source>
</evidence>
<dbReference type="Pfam" id="PF12770">
    <property type="entry name" value="CHAT"/>
    <property type="match status" value="1"/>
</dbReference>
<dbReference type="AlphaFoldDB" id="A0A3P1CKD2"/>
<gene>
    <name evidence="2" type="ORF">EHT87_15575</name>
</gene>
<dbReference type="EMBL" id="RQJP01000003">
    <property type="protein sequence ID" value="RRB13678.1"/>
    <property type="molecule type" value="Genomic_DNA"/>
</dbReference>
<keyword evidence="3" id="KW-1185">Reference proteome</keyword>
<sequence>MDTLLFCFANDRDHPLPSLRDEDDGIDRLLDLRSSKGHFQKVRDSFASTSSVADKLAAYQQTLSLFHFSGHAGSSVLQLEDTVARGVGIAQLLGRCPNLKLVFLNGCSTLQHIRLLAAQNVKAAIIATSTPIEDKAASVFALTFYRALANQHSVEESLDIAQLKLQVSEATTIQVVDRAMVDLSEEEVNRNLWYFHRPSDEAARWELPTAAEQTAVDYKPNSALRNALFNALNKYEPSLREKFMQVSKQSPESQILWINDAILSRLPYPIAEPLRRLFTPPFTPEGKKMPIKCDQERLLNYTALFESAIDLLVITMLAQVLDRLIRYRKEGVKPPMTTETTALVQRLVTEGWSNLEPIQLERALKNLSAFLMESQVALFIPEMQELARHFDEREAFYECVLFFDDLRRRLAKSAGLASIPSLCQVGEDQLVELCKRLGFWANYQLESYKNIRVVRFFYRQEEYNHEKAVLRTTQNPYEDKSFQEVKMINPWASQSVLLVKVRRETATGEPETADFLNLSPLLIDRNVYIKSNVFDPYSFHSSQTGTLQFKHIARPEDPLMSVLFKPTETELLQKQDFTTLREQFSTVFTLVSLPDPLAMTENEPVSENTDLNIDLLSLSD</sequence>
<dbReference type="RefSeq" id="WP_124907576.1">
    <property type="nucleotide sequence ID" value="NZ_RQJP01000003.1"/>
</dbReference>
<organism evidence="2 3">
    <name type="scientific">Larkinella knui</name>
    <dbReference type="NCBI Taxonomy" id="2025310"/>
    <lineage>
        <taxon>Bacteria</taxon>
        <taxon>Pseudomonadati</taxon>
        <taxon>Bacteroidota</taxon>
        <taxon>Cytophagia</taxon>
        <taxon>Cytophagales</taxon>
        <taxon>Spirosomataceae</taxon>
        <taxon>Larkinella</taxon>
    </lineage>
</organism>
<dbReference type="InterPro" id="IPR024983">
    <property type="entry name" value="CHAT_dom"/>
</dbReference>
<dbReference type="Proteomes" id="UP000274271">
    <property type="component" value="Unassembled WGS sequence"/>
</dbReference>
<proteinExistence type="predicted"/>
<protein>
    <submittedName>
        <fullName evidence="2">CHAT domain-containing protein</fullName>
    </submittedName>
</protein>
<feature type="domain" description="CHAT" evidence="1">
    <location>
        <begin position="40"/>
        <end position="172"/>
    </location>
</feature>
<evidence type="ECO:0000313" key="2">
    <source>
        <dbReference type="EMBL" id="RRB13678.1"/>
    </source>
</evidence>
<evidence type="ECO:0000259" key="1">
    <source>
        <dbReference type="Pfam" id="PF12770"/>
    </source>
</evidence>
<reference evidence="2 3" key="1">
    <citation type="submission" date="2018-11" db="EMBL/GenBank/DDBJ databases">
        <authorList>
            <person name="Zhou Z."/>
            <person name="Wang G."/>
        </authorList>
    </citation>
    <scope>NUCLEOTIDE SEQUENCE [LARGE SCALE GENOMIC DNA]</scope>
    <source>
        <strain evidence="2 3">KCTC42998</strain>
    </source>
</reference>
<name>A0A3P1CKD2_9BACT</name>
<dbReference type="OrthoDB" id="1164785at2"/>
<comment type="caution">
    <text evidence="2">The sequence shown here is derived from an EMBL/GenBank/DDBJ whole genome shotgun (WGS) entry which is preliminary data.</text>
</comment>